<gene>
    <name evidence="1" type="ORF">HK097_009810</name>
</gene>
<evidence type="ECO:0000313" key="2">
    <source>
        <dbReference type="Proteomes" id="UP001212841"/>
    </source>
</evidence>
<dbReference type="EMBL" id="JADGJD010000686">
    <property type="protein sequence ID" value="KAJ3049160.1"/>
    <property type="molecule type" value="Genomic_DNA"/>
</dbReference>
<dbReference type="Proteomes" id="UP001212841">
    <property type="component" value="Unassembled WGS sequence"/>
</dbReference>
<sequence length="157" mass="17044">MDFLTLAPILKRTLQSLSADTTVQQSVRSLAADLLSEDAPAAAKRFQLILSQGNPQTEHLPELTAPDGAASVASYAPLIHNTLQAELEQSTPPFAHAVSSQPDGIPNYFAYGVAQRPYYLPVLQVILLWAQTEKFPFEDALANVAAVAEEVDDLQDR</sequence>
<accession>A0AAD5S9Y8</accession>
<organism evidence="1 2">
    <name type="scientific">Rhizophlyctis rosea</name>
    <dbReference type="NCBI Taxonomy" id="64517"/>
    <lineage>
        <taxon>Eukaryota</taxon>
        <taxon>Fungi</taxon>
        <taxon>Fungi incertae sedis</taxon>
        <taxon>Chytridiomycota</taxon>
        <taxon>Chytridiomycota incertae sedis</taxon>
        <taxon>Chytridiomycetes</taxon>
        <taxon>Rhizophlyctidales</taxon>
        <taxon>Rhizophlyctidaceae</taxon>
        <taxon>Rhizophlyctis</taxon>
    </lineage>
</organism>
<proteinExistence type="predicted"/>
<keyword evidence="2" id="KW-1185">Reference proteome</keyword>
<reference evidence="1" key="1">
    <citation type="submission" date="2020-05" db="EMBL/GenBank/DDBJ databases">
        <title>Phylogenomic resolution of chytrid fungi.</title>
        <authorList>
            <person name="Stajich J.E."/>
            <person name="Amses K."/>
            <person name="Simmons R."/>
            <person name="Seto K."/>
            <person name="Myers J."/>
            <person name="Bonds A."/>
            <person name="Quandt C.A."/>
            <person name="Barry K."/>
            <person name="Liu P."/>
            <person name="Grigoriev I."/>
            <person name="Longcore J.E."/>
            <person name="James T.Y."/>
        </authorList>
    </citation>
    <scope>NUCLEOTIDE SEQUENCE</scope>
    <source>
        <strain evidence="1">JEL0318</strain>
    </source>
</reference>
<name>A0AAD5S9Y8_9FUNG</name>
<dbReference type="AlphaFoldDB" id="A0AAD5S9Y8"/>
<comment type="caution">
    <text evidence="1">The sequence shown here is derived from an EMBL/GenBank/DDBJ whole genome shotgun (WGS) entry which is preliminary data.</text>
</comment>
<feature type="non-terminal residue" evidence="1">
    <location>
        <position position="157"/>
    </location>
</feature>
<evidence type="ECO:0000313" key="1">
    <source>
        <dbReference type="EMBL" id="KAJ3049160.1"/>
    </source>
</evidence>
<protein>
    <submittedName>
        <fullName evidence="1">Uncharacterized protein</fullName>
    </submittedName>
</protein>